<evidence type="ECO:0000256" key="1">
    <source>
        <dbReference type="SAM" id="MobiDB-lite"/>
    </source>
</evidence>
<evidence type="ECO:0000313" key="3">
    <source>
        <dbReference type="Proteomes" id="UP000276215"/>
    </source>
</evidence>
<evidence type="ECO:0008006" key="4">
    <source>
        <dbReference type="Google" id="ProtNLM"/>
    </source>
</evidence>
<dbReference type="STRING" id="1336337.A0A3N4J0Z4"/>
<dbReference type="EMBL" id="ML120484">
    <property type="protein sequence ID" value="RPA91939.1"/>
    <property type="molecule type" value="Genomic_DNA"/>
</dbReference>
<dbReference type="Proteomes" id="UP000276215">
    <property type="component" value="Unassembled WGS sequence"/>
</dbReference>
<dbReference type="OrthoDB" id="5500530at2759"/>
<organism evidence="2 3">
    <name type="scientific">Choiromyces venosus 120613-1</name>
    <dbReference type="NCBI Taxonomy" id="1336337"/>
    <lineage>
        <taxon>Eukaryota</taxon>
        <taxon>Fungi</taxon>
        <taxon>Dikarya</taxon>
        <taxon>Ascomycota</taxon>
        <taxon>Pezizomycotina</taxon>
        <taxon>Pezizomycetes</taxon>
        <taxon>Pezizales</taxon>
        <taxon>Tuberaceae</taxon>
        <taxon>Choiromyces</taxon>
    </lineage>
</organism>
<gene>
    <name evidence="2" type="ORF">L873DRAFT_1848039</name>
</gene>
<keyword evidence="3" id="KW-1185">Reference proteome</keyword>
<feature type="compositionally biased region" description="Low complexity" evidence="1">
    <location>
        <begin position="1"/>
        <end position="34"/>
    </location>
</feature>
<protein>
    <recommendedName>
        <fullName evidence="4">Retrotransposon gag domain-containing protein</fullName>
    </recommendedName>
</protein>
<accession>A0A3N4J0Z4</accession>
<reference evidence="2 3" key="1">
    <citation type="journal article" date="2018" name="Nat. Ecol. Evol.">
        <title>Pezizomycetes genomes reveal the molecular basis of ectomycorrhizal truffle lifestyle.</title>
        <authorList>
            <person name="Murat C."/>
            <person name="Payen T."/>
            <person name="Noel B."/>
            <person name="Kuo A."/>
            <person name="Morin E."/>
            <person name="Chen J."/>
            <person name="Kohler A."/>
            <person name="Krizsan K."/>
            <person name="Balestrini R."/>
            <person name="Da Silva C."/>
            <person name="Montanini B."/>
            <person name="Hainaut M."/>
            <person name="Levati E."/>
            <person name="Barry K.W."/>
            <person name="Belfiori B."/>
            <person name="Cichocki N."/>
            <person name="Clum A."/>
            <person name="Dockter R.B."/>
            <person name="Fauchery L."/>
            <person name="Guy J."/>
            <person name="Iotti M."/>
            <person name="Le Tacon F."/>
            <person name="Lindquist E.A."/>
            <person name="Lipzen A."/>
            <person name="Malagnac F."/>
            <person name="Mello A."/>
            <person name="Molinier V."/>
            <person name="Miyauchi S."/>
            <person name="Poulain J."/>
            <person name="Riccioni C."/>
            <person name="Rubini A."/>
            <person name="Sitrit Y."/>
            <person name="Splivallo R."/>
            <person name="Traeger S."/>
            <person name="Wang M."/>
            <person name="Zifcakova L."/>
            <person name="Wipf D."/>
            <person name="Zambonelli A."/>
            <person name="Paolocci F."/>
            <person name="Nowrousian M."/>
            <person name="Ottonello S."/>
            <person name="Baldrian P."/>
            <person name="Spatafora J.W."/>
            <person name="Henrissat B."/>
            <person name="Nagy L.G."/>
            <person name="Aury J.M."/>
            <person name="Wincker P."/>
            <person name="Grigoriev I.V."/>
            <person name="Bonfante P."/>
            <person name="Martin F.M."/>
        </authorList>
    </citation>
    <scope>NUCLEOTIDE SEQUENCE [LARGE SCALE GENOMIC DNA]</scope>
    <source>
        <strain evidence="2 3">120613-1</strain>
    </source>
</reference>
<feature type="region of interest" description="Disordered" evidence="1">
    <location>
        <begin position="1"/>
        <end position="44"/>
    </location>
</feature>
<dbReference type="AlphaFoldDB" id="A0A3N4J0Z4"/>
<proteinExistence type="predicted"/>
<name>A0A3N4J0Z4_9PEZI</name>
<sequence>MSTTSIASSTSATSTTPIASIASPTSTIPSTPTTPDHPASEQATAALPQPHLPLPYLSSFPLLPIPVGDTVKMTDVKSIEFSGHPSESVDQFLRGFELAFRSQEKKEGLSANSEAGLSEYKAFQILRNLKPCSEAVRFAHRLPSNTMQDFDELCAALRARFENSDEIEEERRAAEELFLSLWQKRGQSINDYVKLTKKIALGMSVENQHLVATQFVKGLDSRKLRVQIMSGLSSHPTVKEAVTKVLQVADMIDVDCGPMGADLTDLDKSEEDEDLYSLLWRGKPKKKMAGMKQKENGNNSYGTDQKISLETARIRLRSQSFF</sequence>
<evidence type="ECO:0000313" key="2">
    <source>
        <dbReference type="EMBL" id="RPA91939.1"/>
    </source>
</evidence>